<sequence>MPMAGARGSSQADGTTLLPGAGRRLLADLRRLQDEPIPLANASPCSDADLSLWNGVIGCEMEVTHIGFVTVPLHFLIDFPSDYPTGAPNIGFSFEFGYRGGASYTEHSGRLRGKKVICLDILGNFGHVHTEWKREVGSGWSPAYTVSTLLIQLQAVLCSLGAQQSQQERDVTYQTAVRFCERNPGAVLEIMDEEELRDARARRRRREQQLLKACGGDEALADRARAIAHKAGVTARGDLMDSFLDLLSDVASTGCGSHASASEHEPCEPAVDANICCWSTGKLYTESLLGVGLSREKRNLATAAELLSKEAFDGGLRQNTDKSAFEFFLPVWINQSHAAERKEWREVLLNSCGTIGSKVYEVTDQDDAILEVFPRLINQMVVEMMKPEAAKSEAIALFEALCNFWRTFRWLVDTRDSLRKKVGKALSSFVAEEKFRLKDRCPDIGALLVQYTVLQDDPACPKRQDFIDAYSDECSLRWVMWWQRSNTRPEATAVFEATRVSREILMFQMMVIDVVIGDVALTVRDMEASNCKLPARLEELQARWRERKQTVRDWAGYFTCIGATRPQAAGLSDWVTSCARRAADRGPKYDGSKGACKGGKGSAKGKGKGR</sequence>
<evidence type="ECO:0000256" key="1">
    <source>
        <dbReference type="SAM" id="MobiDB-lite"/>
    </source>
</evidence>
<evidence type="ECO:0000313" key="3">
    <source>
        <dbReference type="EMBL" id="CAK0800499.1"/>
    </source>
</evidence>
<dbReference type="Proteomes" id="UP001189429">
    <property type="component" value="Unassembled WGS sequence"/>
</dbReference>
<dbReference type="PANTHER" id="PTHR24067">
    <property type="entry name" value="UBIQUITIN-CONJUGATING ENZYME E2"/>
    <property type="match status" value="1"/>
</dbReference>
<evidence type="ECO:0000259" key="2">
    <source>
        <dbReference type="PROSITE" id="PS50127"/>
    </source>
</evidence>
<dbReference type="InterPro" id="IPR050113">
    <property type="entry name" value="Ub_conjugating_enzyme"/>
</dbReference>
<evidence type="ECO:0000313" key="4">
    <source>
        <dbReference type="Proteomes" id="UP001189429"/>
    </source>
</evidence>
<feature type="domain" description="UBC core" evidence="2">
    <location>
        <begin position="20"/>
        <end position="199"/>
    </location>
</feature>
<comment type="caution">
    <text evidence="3">The sequence shown here is derived from an EMBL/GenBank/DDBJ whole genome shotgun (WGS) entry which is preliminary data.</text>
</comment>
<dbReference type="PROSITE" id="PS50127">
    <property type="entry name" value="UBC_2"/>
    <property type="match status" value="1"/>
</dbReference>
<dbReference type="InterPro" id="IPR016135">
    <property type="entry name" value="UBQ-conjugating_enzyme/RWD"/>
</dbReference>
<dbReference type="Pfam" id="PF00179">
    <property type="entry name" value="UQ_con"/>
    <property type="match status" value="1"/>
</dbReference>
<name>A0ABN9Q7L7_9DINO</name>
<accession>A0ABN9Q7L7</accession>
<dbReference type="SMART" id="SM00212">
    <property type="entry name" value="UBCc"/>
    <property type="match status" value="1"/>
</dbReference>
<gene>
    <name evidence="3" type="ORF">PCOR1329_LOCUS8641</name>
</gene>
<proteinExistence type="predicted"/>
<dbReference type="Gene3D" id="3.10.110.10">
    <property type="entry name" value="Ubiquitin Conjugating Enzyme"/>
    <property type="match status" value="1"/>
</dbReference>
<protein>
    <recommendedName>
        <fullName evidence="2">UBC core domain-containing protein</fullName>
    </recommendedName>
</protein>
<dbReference type="InterPro" id="IPR000608">
    <property type="entry name" value="UBC"/>
</dbReference>
<feature type="region of interest" description="Disordered" evidence="1">
    <location>
        <begin position="584"/>
        <end position="610"/>
    </location>
</feature>
<organism evidence="3 4">
    <name type="scientific">Prorocentrum cordatum</name>
    <dbReference type="NCBI Taxonomy" id="2364126"/>
    <lineage>
        <taxon>Eukaryota</taxon>
        <taxon>Sar</taxon>
        <taxon>Alveolata</taxon>
        <taxon>Dinophyceae</taxon>
        <taxon>Prorocentrales</taxon>
        <taxon>Prorocentraceae</taxon>
        <taxon>Prorocentrum</taxon>
    </lineage>
</organism>
<keyword evidence="4" id="KW-1185">Reference proteome</keyword>
<reference evidence="3" key="1">
    <citation type="submission" date="2023-10" db="EMBL/GenBank/DDBJ databases">
        <authorList>
            <person name="Chen Y."/>
            <person name="Shah S."/>
            <person name="Dougan E. K."/>
            <person name="Thang M."/>
            <person name="Chan C."/>
        </authorList>
    </citation>
    <scope>NUCLEOTIDE SEQUENCE [LARGE SCALE GENOMIC DNA]</scope>
</reference>
<dbReference type="SUPFAM" id="SSF54495">
    <property type="entry name" value="UBC-like"/>
    <property type="match status" value="1"/>
</dbReference>
<dbReference type="EMBL" id="CAUYUJ010002375">
    <property type="protein sequence ID" value="CAK0800499.1"/>
    <property type="molecule type" value="Genomic_DNA"/>
</dbReference>